<dbReference type="SUPFAM" id="SSF51338">
    <property type="entry name" value="Composite domain of metallo-dependent hydrolases"/>
    <property type="match status" value="1"/>
</dbReference>
<dbReference type="GO" id="GO:0004038">
    <property type="term" value="F:allantoinase activity"/>
    <property type="evidence" value="ECO:0007669"/>
    <property type="project" value="UniProtKB-EC"/>
</dbReference>
<dbReference type="PANTHER" id="PTHR43668:SF2">
    <property type="entry name" value="ALLANTOINASE"/>
    <property type="match status" value="1"/>
</dbReference>
<dbReference type="PANTHER" id="PTHR43668">
    <property type="entry name" value="ALLANTOINASE"/>
    <property type="match status" value="1"/>
</dbReference>
<gene>
    <name evidence="2" type="primary">allB</name>
    <name evidence="2" type="ORF">LMG3441_00216</name>
</gene>
<dbReference type="RefSeq" id="WP_175168482.1">
    <property type="nucleotide sequence ID" value="NZ_CADIJQ010000001.1"/>
</dbReference>
<dbReference type="Gene3D" id="2.30.40.10">
    <property type="entry name" value="Urease, subunit C, domain 1"/>
    <property type="match status" value="1"/>
</dbReference>
<accession>A0A6S6Z0I0</accession>
<dbReference type="Proteomes" id="UP000494269">
    <property type="component" value="Unassembled WGS sequence"/>
</dbReference>
<dbReference type="InterPro" id="IPR050138">
    <property type="entry name" value="DHOase/Allantoinase_Hydrolase"/>
</dbReference>
<dbReference type="GO" id="GO:0005737">
    <property type="term" value="C:cytoplasm"/>
    <property type="evidence" value="ECO:0007669"/>
    <property type="project" value="TreeGrafter"/>
</dbReference>
<dbReference type="InterPro" id="IPR011059">
    <property type="entry name" value="Metal-dep_hydrolase_composite"/>
</dbReference>
<protein>
    <submittedName>
        <fullName evidence="2">Allantoinase</fullName>
        <ecNumber evidence="2">3.5.2.5</ecNumber>
    </submittedName>
</protein>
<dbReference type="EMBL" id="CADIJQ010000001">
    <property type="protein sequence ID" value="CAB3654389.1"/>
    <property type="molecule type" value="Genomic_DNA"/>
</dbReference>
<evidence type="ECO:0000259" key="1">
    <source>
        <dbReference type="Pfam" id="PF01979"/>
    </source>
</evidence>
<sequence>MSDFDMVIRGSLVGADSILEDGWLGVVDGKIAAMGSHSPPAARDYVDARGLWVLPGAIDSRTYIGGWGDGEGIGRASREAAAGGVTTLVDMPYEHAEVVASRSQLDAMVSRIEQGAQVDVAVAGTLNAEHGLRATKALADGGICAFSIPTFEVERSRFAHHESDLIKAFQAIARFGLACSMHNHARLTAGRNARQLLDAGKPGKEVLARANLALIEGLTTRLLCRVGAAAGVRMQAADVWSEQGHALCAHTRKAGHWVMIETCLRSLMLCTEDAVALLGGSAQDYPLLRSRQEVEALWRRLANDACTFVSTGYHARVDDTLQGPGRTPDYGPKLLLPTLWTGCEARGLSPTLVVRLLCLNPAVHFLLDDRKGSFDIGKDADFVVLAPGPSPVQPLASIGRPHSVHVYGTWRRGELVYDGRRVQAAPGTGRFLRARTPMAHEERSAKAA</sequence>
<dbReference type="GO" id="GO:0006145">
    <property type="term" value="P:purine nucleobase catabolic process"/>
    <property type="evidence" value="ECO:0007669"/>
    <property type="project" value="TreeGrafter"/>
</dbReference>
<dbReference type="Gene3D" id="3.20.20.140">
    <property type="entry name" value="Metal-dependent hydrolases"/>
    <property type="match status" value="1"/>
</dbReference>
<dbReference type="InterPro" id="IPR032466">
    <property type="entry name" value="Metal_Hydrolase"/>
</dbReference>
<organism evidence="2 3">
    <name type="scientific">Achromobacter kerstersii</name>
    <dbReference type="NCBI Taxonomy" id="1353890"/>
    <lineage>
        <taxon>Bacteria</taxon>
        <taxon>Pseudomonadati</taxon>
        <taxon>Pseudomonadota</taxon>
        <taxon>Betaproteobacteria</taxon>
        <taxon>Burkholderiales</taxon>
        <taxon>Alcaligenaceae</taxon>
        <taxon>Achromobacter</taxon>
    </lineage>
</organism>
<dbReference type="Pfam" id="PF01979">
    <property type="entry name" value="Amidohydro_1"/>
    <property type="match status" value="1"/>
</dbReference>
<dbReference type="SUPFAM" id="SSF51556">
    <property type="entry name" value="Metallo-dependent hydrolases"/>
    <property type="match status" value="1"/>
</dbReference>
<keyword evidence="2" id="KW-0378">Hydrolase</keyword>
<proteinExistence type="predicted"/>
<dbReference type="EC" id="3.5.2.5" evidence="2"/>
<evidence type="ECO:0000313" key="3">
    <source>
        <dbReference type="Proteomes" id="UP000494269"/>
    </source>
</evidence>
<evidence type="ECO:0000313" key="2">
    <source>
        <dbReference type="EMBL" id="CAB3654389.1"/>
    </source>
</evidence>
<dbReference type="AlphaFoldDB" id="A0A6S6Z0I0"/>
<dbReference type="InterPro" id="IPR006680">
    <property type="entry name" value="Amidohydro-rel"/>
</dbReference>
<keyword evidence="3" id="KW-1185">Reference proteome</keyword>
<reference evidence="2 3" key="1">
    <citation type="submission" date="2020-04" db="EMBL/GenBank/DDBJ databases">
        <authorList>
            <person name="De Canck E."/>
        </authorList>
    </citation>
    <scope>NUCLEOTIDE SEQUENCE [LARGE SCALE GENOMIC DNA]</scope>
    <source>
        <strain evidence="2 3">LMG 3441</strain>
    </source>
</reference>
<feature type="domain" description="Amidohydrolase-related" evidence="1">
    <location>
        <begin position="75"/>
        <end position="414"/>
    </location>
</feature>
<name>A0A6S6Z0I0_9BURK</name>